<dbReference type="Proteomes" id="UP001233172">
    <property type="component" value="Unassembled WGS sequence"/>
</dbReference>
<evidence type="ECO:0000313" key="1">
    <source>
        <dbReference type="EMBL" id="KAK0063095.1"/>
    </source>
</evidence>
<name>A0AAD8FG32_BIOPF</name>
<sequence>MGYEAYLKLPYFQRDDYEALKEALLVQFELTAEPYHKKFRGSRLERRETYTNICDRLDKYLRRWLAQSRMPETFEGLIDLVLSEQLRDCMTQEVKYM</sequence>
<keyword evidence="2" id="KW-1185">Reference proteome</keyword>
<reference evidence="1" key="2">
    <citation type="submission" date="2023-04" db="EMBL/GenBank/DDBJ databases">
        <authorList>
            <person name="Bu L."/>
            <person name="Lu L."/>
            <person name="Laidemitt M.R."/>
            <person name="Zhang S.M."/>
            <person name="Mutuku M."/>
            <person name="Mkoji G."/>
            <person name="Steinauer M."/>
            <person name="Loker E.S."/>
        </authorList>
    </citation>
    <scope>NUCLEOTIDE SEQUENCE</scope>
    <source>
        <strain evidence="1">KasaAsao</strain>
        <tissue evidence="1">Whole Snail</tissue>
    </source>
</reference>
<dbReference type="AlphaFoldDB" id="A0AAD8FG32"/>
<dbReference type="InterPro" id="IPR038269">
    <property type="entry name" value="SCAN_sf"/>
</dbReference>
<dbReference type="PANTHER" id="PTHR46888:SF1">
    <property type="entry name" value="RIBONUCLEASE H"/>
    <property type="match status" value="1"/>
</dbReference>
<evidence type="ECO:0000313" key="2">
    <source>
        <dbReference type="Proteomes" id="UP001233172"/>
    </source>
</evidence>
<dbReference type="Gene3D" id="1.10.4020.10">
    <property type="entry name" value="DNA breaking-rejoining enzymes"/>
    <property type="match status" value="1"/>
</dbReference>
<dbReference type="PANTHER" id="PTHR46888">
    <property type="entry name" value="ZINC KNUCKLE DOMAINCONTAINING PROTEIN-RELATED"/>
    <property type="match status" value="1"/>
</dbReference>
<organism evidence="1 2">
    <name type="scientific">Biomphalaria pfeifferi</name>
    <name type="common">Bloodfluke planorb</name>
    <name type="synonym">Freshwater snail</name>
    <dbReference type="NCBI Taxonomy" id="112525"/>
    <lineage>
        <taxon>Eukaryota</taxon>
        <taxon>Metazoa</taxon>
        <taxon>Spiralia</taxon>
        <taxon>Lophotrochozoa</taxon>
        <taxon>Mollusca</taxon>
        <taxon>Gastropoda</taxon>
        <taxon>Heterobranchia</taxon>
        <taxon>Euthyneura</taxon>
        <taxon>Panpulmonata</taxon>
        <taxon>Hygrophila</taxon>
        <taxon>Lymnaeoidea</taxon>
        <taxon>Planorbidae</taxon>
        <taxon>Biomphalaria</taxon>
    </lineage>
</organism>
<gene>
    <name evidence="1" type="ORF">Bpfe_007291</name>
</gene>
<comment type="caution">
    <text evidence="1">The sequence shown here is derived from an EMBL/GenBank/DDBJ whole genome shotgun (WGS) entry which is preliminary data.</text>
</comment>
<proteinExistence type="predicted"/>
<dbReference type="EMBL" id="JASAOG010000022">
    <property type="protein sequence ID" value="KAK0063095.1"/>
    <property type="molecule type" value="Genomic_DNA"/>
</dbReference>
<protein>
    <submittedName>
        <fullName evidence="1">Zinc finger protein</fullName>
    </submittedName>
</protein>
<reference evidence="1" key="1">
    <citation type="journal article" date="2023" name="PLoS Negl. Trop. Dis.">
        <title>A genome sequence for Biomphalaria pfeifferi, the major vector snail for the human-infecting parasite Schistosoma mansoni.</title>
        <authorList>
            <person name="Bu L."/>
            <person name="Lu L."/>
            <person name="Laidemitt M.R."/>
            <person name="Zhang S.M."/>
            <person name="Mutuku M."/>
            <person name="Mkoji G."/>
            <person name="Steinauer M."/>
            <person name="Loker E.S."/>
        </authorList>
    </citation>
    <scope>NUCLEOTIDE SEQUENCE</scope>
    <source>
        <strain evidence="1">KasaAsao</strain>
    </source>
</reference>
<accession>A0AAD8FG32</accession>
<dbReference type="SUPFAM" id="SSF47353">
    <property type="entry name" value="Retrovirus capsid dimerization domain-like"/>
    <property type="match status" value="1"/>
</dbReference>